<feature type="domain" description="Major facilitator superfamily (MFS) profile" evidence="8">
    <location>
        <begin position="62"/>
        <end position="506"/>
    </location>
</feature>
<feature type="transmembrane region" description="Helical" evidence="7">
    <location>
        <begin position="391"/>
        <end position="410"/>
    </location>
</feature>
<dbReference type="PROSITE" id="PS50850">
    <property type="entry name" value="MFS"/>
    <property type="match status" value="1"/>
</dbReference>
<dbReference type="PROSITE" id="PS00216">
    <property type="entry name" value="SUGAR_TRANSPORT_1"/>
    <property type="match status" value="1"/>
</dbReference>
<evidence type="ECO:0000256" key="6">
    <source>
        <dbReference type="SAM" id="MobiDB-lite"/>
    </source>
</evidence>
<reference evidence="9" key="1">
    <citation type="journal article" date="2020" name="Stud. Mycol.">
        <title>101 Dothideomycetes genomes: a test case for predicting lifestyles and emergence of pathogens.</title>
        <authorList>
            <person name="Haridas S."/>
            <person name="Albert R."/>
            <person name="Binder M."/>
            <person name="Bloem J."/>
            <person name="Labutti K."/>
            <person name="Salamov A."/>
            <person name="Andreopoulos B."/>
            <person name="Baker S."/>
            <person name="Barry K."/>
            <person name="Bills G."/>
            <person name="Bluhm B."/>
            <person name="Cannon C."/>
            <person name="Castanera R."/>
            <person name="Culley D."/>
            <person name="Daum C."/>
            <person name="Ezra D."/>
            <person name="Gonzalez J."/>
            <person name="Henrissat B."/>
            <person name="Kuo A."/>
            <person name="Liang C."/>
            <person name="Lipzen A."/>
            <person name="Lutzoni F."/>
            <person name="Magnuson J."/>
            <person name="Mondo S."/>
            <person name="Nolan M."/>
            <person name="Ohm R."/>
            <person name="Pangilinan J."/>
            <person name="Park H.-J."/>
            <person name="Ramirez L."/>
            <person name="Alfaro M."/>
            <person name="Sun H."/>
            <person name="Tritt A."/>
            <person name="Yoshinaga Y."/>
            <person name="Zwiers L.-H."/>
            <person name="Turgeon B."/>
            <person name="Goodwin S."/>
            <person name="Spatafora J."/>
            <person name="Crous P."/>
            <person name="Grigoriev I."/>
        </authorList>
    </citation>
    <scope>NUCLEOTIDE SEQUENCE</scope>
    <source>
        <strain evidence="9">CBS 121739</strain>
    </source>
</reference>
<protein>
    <submittedName>
        <fullName evidence="9">MFS general substrate transporter</fullName>
    </submittedName>
</protein>
<dbReference type="GO" id="GO:0005886">
    <property type="term" value="C:plasma membrane"/>
    <property type="evidence" value="ECO:0007669"/>
    <property type="project" value="TreeGrafter"/>
</dbReference>
<dbReference type="GeneID" id="54483984"/>
<comment type="subcellular location">
    <subcellularLocation>
        <location evidence="1">Membrane</location>
        <topology evidence="1">Multi-pass membrane protein</topology>
    </subcellularLocation>
</comment>
<dbReference type="InterPro" id="IPR010573">
    <property type="entry name" value="MFS_Str1/Tri12-like"/>
</dbReference>
<feature type="compositionally biased region" description="Polar residues" evidence="6">
    <location>
        <begin position="9"/>
        <end position="19"/>
    </location>
</feature>
<keyword evidence="3 7" id="KW-0812">Transmembrane</keyword>
<evidence type="ECO:0000256" key="7">
    <source>
        <dbReference type="SAM" id="Phobius"/>
    </source>
</evidence>
<dbReference type="Proteomes" id="UP000799437">
    <property type="component" value="Unassembled WGS sequence"/>
</dbReference>
<feature type="transmembrane region" description="Helical" evidence="7">
    <location>
        <begin position="101"/>
        <end position="121"/>
    </location>
</feature>
<feature type="transmembrane region" description="Helical" evidence="7">
    <location>
        <begin position="153"/>
        <end position="174"/>
    </location>
</feature>
<evidence type="ECO:0000256" key="4">
    <source>
        <dbReference type="ARBA" id="ARBA00022989"/>
    </source>
</evidence>
<keyword evidence="2" id="KW-0813">Transport</keyword>
<evidence type="ECO:0000259" key="8">
    <source>
        <dbReference type="PROSITE" id="PS50850"/>
    </source>
</evidence>
<proteinExistence type="predicted"/>
<organism evidence="9 10">
    <name type="scientific">Pseudovirgaria hyperparasitica</name>
    <dbReference type="NCBI Taxonomy" id="470096"/>
    <lineage>
        <taxon>Eukaryota</taxon>
        <taxon>Fungi</taxon>
        <taxon>Dikarya</taxon>
        <taxon>Ascomycota</taxon>
        <taxon>Pezizomycotina</taxon>
        <taxon>Dothideomycetes</taxon>
        <taxon>Dothideomycetes incertae sedis</taxon>
        <taxon>Acrospermales</taxon>
        <taxon>Acrospermaceae</taxon>
        <taxon>Pseudovirgaria</taxon>
    </lineage>
</organism>
<dbReference type="Pfam" id="PF06609">
    <property type="entry name" value="TRI12"/>
    <property type="match status" value="1"/>
</dbReference>
<dbReference type="InterPro" id="IPR036259">
    <property type="entry name" value="MFS_trans_sf"/>
</dbReference>
<feature type="region of interest" description="Disordered" evidence="6">
    <location>
        <begin position="1"/>
        <end position="28"/>
    </location>
</feature>
<dbReference type="InterPro" id="IPR020846">
    <property type="entry name" value="MFS_dom"/>
</dbReference>
<dbReference type="SUPFAM" id="SSF103473">
    <property type="entry name" value="MFS general substrate transporter"/>
    <property type="match status" value="1"/>
</dbReference>
<feature type="transmembrane region" description="Helical" evidence="7">
    <location>
        <begin position="128"/>
        <end position="147"/>
    </location>
</feature>
<dbReference type="GO" id="GO:0022857">
    <property type="term" value="F:transmembrane transporter activity"/>
    <property type="evidence" value="ECO:0007669"/>
    <property type="project" value="InterPro"/>
</dbReference>
<feature type="transmembrane region" description="Helical" evidence="7">
    <location>
        <begin position="365"/>
        <end position="384"/>
    </location>
</feature>
<dbReference type="OrthoDB" id="4161376at2759"/>
<sequence length="582" mass="63758">MAIFKSKKTGTQDQVNSDRSSNEHDVEKKVVPGYGHERGAQEIENIEADNPNVHQHFNFKLFMGLVCMSFLWCGSQIPLYLFGGVLPLLYSDVGGSERFTWLVIGYLIPNAALCPFVGALSDMFGRRMVAIFGQVCLVVGAIVVSTSHTMNTAIGGMVISGLGAGLNELIALAGTAEMVPVQKRGAYVGLVVFTILPFAPSVLWAQLIAQASSWRYVGILVGSWNFIGLLLLLTSYRDPVVVKRPAKEILREVDYVGGFLSTVGVVLFMMGMQFGASQYEWTSAQVLVPFLLGVVFIIAFFVWEVTCKYPMAPKHMFSKDKRTMIAILIVTFFSGGNFFVVLLFWPTQIYNVYGDDPLGVGIRSLPIGFGIIGGAAIGLVLLSVTKGRSTVTMIISCAIMTAGTGAVSISRPDNLMTTYGVVTLASLGVGAVIIPCSIIAQIVCPPELIGTITAITLSIRYIGGAIGFSAYYNVFYSKLFNYATVDVGPQVVINRISYDYPTLETMITMAAYARWRELREFIMTAPNVNIRDYDFVHGVIVPPLQESFALAYRYPYWMSIAFGGICLISSLFLRDVSKYYKF</sequence>
<feature type="transmembrane region" description="Helical" evidence="7">
    <location>
        <begin position="214"/>
        <end position="234"/>
    </location>
</feature>
<feature type="transmembrane region" description="Helical" evidence="7">
    <location>
        <begin position="324"/>
        <end position="345"/>
    </location>
</feature>
<dbReference type="PANTHER" id="PTHR23501:SF109">
    <property type="entry name" value="MAJOR FACILITATOR SUPERFAMILY (MFS) PROFILE DOMAIN-CONTAINING PROTEIN-RELATED"/>
    <property type="match status" value="1"/>
</dbReference>
<evidence type="ECO:0000313" key="10">
    <source>
        <dbReference type="Proteomes" id="UP000799437"/>
    </source>
</evidence>
<feature type="transmembrane region" description="Helical" evidence="7">
    <location>
        <begin position="554"/>
        <end position="573"/>
    </location>
</feature>
<feature type="transmembrane region" description="Helical" evidence="7">
    <location>
        <begin position="186"/>
        <end position="208"/>
    </location>
</feature>
<dbReference type="Gene3D" id="1.20.1250.20">
    <property type="entry name" value="MFS general substrate transporter like domains"/>
    <property type="match status" value="2"/>
</dbReference>
<evidence type="ECO:0000256" key="1">
    <source>
        <dbReference type="ARBA" id="ARBA00004141"/>
    </source>
</evidence>
<keyword evidence="4 7" id="KW-1133">Transmembrane helix</keyword>
<dbReference type="InterPro" id="IPR005829">
    <property type="entry name" value="Sugar_transporter_CS"/>
</dbReference>
<feature type="transmembrane region" description="Helical" evidence="7">
    <location>
        <begin position="255"/>
        <end position="274"/>
    </location>
</feature>
<feature type="transmembrane region" description="Helical" evidence="7">
    <location>
        <begin position="416"/>
        <end position="440"/>
    </location>
</feature>
<keyword evidence="5 7" id="KW-0472">Membrane</keyword>
<feature type="transmembrane region" description="Helical" evidence="7">
    <location>
        <begin position="61"/>
        <end position="81"/>
    </location>
</feature>
<dbReference type="AlphaFoldDB" id="A0A6A6VUN2"/>
<feature type="transmembrane region" description="Helical" evidence="7">
    <location>
        <begin position="286"/>
        <end position="303"/>
    </location>
</feature>
<evidence type="ECO:0000256" key="2">
    <source>
        <dbReference type="ARBA" id="ARBA00022448"/>
    </source>
</evidence>
<gene>
    <name evidence="9" type="ORF">EJ05DRAFT_470113</name>
</gene>
<accession>A0A6A6VUN2</accession>
<dbReference type="RefSeq" id="XP_033595771.1">
    <property type="nucleotide sequence ID" value="XM_033742930.1"/>
</dbReference>
<evidence type="ECO:0000313" key="9">
    <source>
        <dbReference type="EMBL" id="KAF2753320.1"/>
    </source>
</evidence>
<dbReference type="EMBL" id="ML996584">
    <property type="protein sequence ID" value="KAF2753320.1"/>
    <property type="molecule type" value="Genomic_DNA"/>
</dbReference>
<evidence type="ECO:0000256" key="5">
    <source>
        <dbReference type="ARBA" id="ARBA00023136"/>
    </source>
</evidence>
<feature type="transmembrane region" description="Helical" evidence="7">
    <location>
        <begin position="452"/>
        <end position="472"/>
    </location>
</feature>
<evidence type="ECO:0000256" key="3">
    <source>
        <dbReference type="ARBA" id="ARBA00022692"/>
    </source>
</evidence>
<name>A0A6A6VUN2_9PEZI</name>
<dbReference type="PANTHER" id="PTHR23501">
    <property type="entry name" value="MAJOR FACILITATOR SUPERFAMILY"/>
    <property type="match status" value="1"/>
</dbReference>
<keyword evidence="10" id="KW-1185">Reference proteome</keyword>